<dbReference type="AlphaFoldDB" id="A0A512JPE8"/>
<protein>
    <recommendedName>
        <fullName evidence="3">DUF2158 domain-containing protein</fullName>
    </recommendedName>
</protein>
<proteinExistence type="predicted"/>
<evidence type="ECO:0000313" key="1">
    <source>
        <dbReference type="EMBL" id="GEP11827.1"/>
    </source>
</evidence>
<name>A0A512JPE8_9HYPH</name>
<dbReference type="EMBL" id="BJZV01000023">
    <property type="protein sequence ID" value="GEP11827.1"/>
    <property type="molecule type" value="Genomic_DNA"/>
</dbReference>
<dbReference type="Proteomes" id="UP000321750">
    <property type="component" value="Unassembled WGS sequence"/>
</dbReference>
<accession>A0A512JPE8</accession>
<evidence type="ECO:0008006" key="3">
    <source>
        <dbReference type="Google" id="ProtNLM"/>
    </source>
</evidence>
<reference evidence="1 2" key="1">
    <citation type="submission" date="2019-07" db="EMBL/GenBank/DDBJ databases">
        <title>Whole genome shotgun sequence of Methylobacterium gnaphalii NBRC 107716.</title>
        <authorList>
            <person name="Hosoyama A."/>
            <person name="Uohara A."/>
            <person name="Ohji S."/>
            <person name="Ichikawa N."/>
        </authorList>
    </citation>
    <scope>NUCLEOTIDE SEQUENCE [LARGE SCALE GENOMIC DNA]</scope>
    <source>
        <strain evidence="1 2">NBRC 107716</strain>
    </source>
</reference>
<evidence type="ECO:0000313" key="2">
    <source>
        <dbReference type="Proteomes" id="UP000321750"/>
    </source>
</evidence>
<gene>
    <name evidence="1" type="ORF">MGN01_36720</name>
</gene>
<organism evidence="1 2">
    <name type="scientific">Methylobacterium gnaphalii</name>
    <dbReference type="NCBI Taxonomy" id="1010610"/>
    <lineage>
        <taxon>Bacteria</taxon>
        <taxon>Pseudomonadati</taxon>
        <taxon>Pseudomonadota</taxon>
        <taxon>Alphaproteobacteria</taxon>
        <taxon>Hyphomicrobiales</taxon>
        <taxon>Methylobacteriaceae</taxon>
        <taxon>Methylobacterium</taxon>
    </lineage>
</organism>
<dbReference type="RefSeq" id="WP_147048237.1">
    <property type="nucleotide sequence ID" value="NZ_BJZV01000023.1"/>
</dbReference>
<keyword evidence="2" id="KW-1185">Reference proteome</keyword>
<comment type="caution">
    <text evidence="1">The sequence shown here is derived from an EMBL/GenBank/DDBJ whole genome shotgun (WGS) entry which is preliminary data.</text>
</comment>
<sequence length="61" mass="6702">MVKGDKARVRPVIVEGEIIRVKFDEETGAKLVLLGWNDAGEAHERWFSEAELEPVAAAPAV</sequence>